<dbReference type="PROSITE" id="PS51186">
    <property type="entry name" value="GNAT"/>
    <property type="match status" value="1"/>
</dbReference>
<dbReference type="STRING" id="538381.GCA_001696535_00644"/>
<keyword evidence="5" id="KW-1185">Reference proteome</keyword>
<dbReference type="PANTHER" id="PTHR43877">
    <property type="entry name" value="AMINOALKYLPHOSPHONATE N-ACETYLTRANSFERASE-RELATED-RELATED"/>
    <property type="match status" value="1"/>
</dbReference>
<organism evidence="4 5">
    <name type="scientific">Stappia indica</name>
    <dbReference type="NCBI Taxonomy" id="538381"/>
    <lineage>
        <taxon>Bacteria</taxon>
        <taxon>Pseudomonadati</taxon>
        <taxon>Pseudomonadota</taxon>
        <taxon>Alphaproteobacteria</taxon>
        <taxon>Hyphomicrobiales</taxon>
        <taxon>Stappiaceae</taxon>
        <taxon>Stappia</taxon>
    </lineage>
</organism>
<evidence type="ECO:0000259" key="3">
    <source>
        <dbReference type="PROSITE" id="PS51186"/>
    </source>
</evidence>
<evidence type="ECO:0000256" key="1">
    <source>
        <dbReference type="ARBA" id="ARBA00022679"/>
    </source>
</evidence>
<dbReference type="SUPFAM" id="SSF55729">
    <property type="entry name" value="Acyl-CoA N-acyltransferases (Nat)"/>
    <property type="match status" value="1"/>
</dbReference>
<dbReference type="AlphaFoldDB" id="A0A285TTV8"/>
<keyword evidence="2" id="KW-0012">Acyltransferase</keyword>
<dbReference type="EMBL" id="OBML01000018">
    <property type="protein sequence ID" value="SOC27408.1"/>
    <property type="molecule type" value="Genomic_DNA"/>
</dbReference>
<dbReference type="Pfam" id="PF00583">
    <property type="entry name" value="Acetyltransf_1"/>
    <property type="match status" value="1"/>
</dbReference>
<dbReference type="InterPro" id="IPR000182">
    <property type="entry name" value="GNAT_dom"/>
</dbReference>
<keyword evidence="1 4" id="KW-0808">Transferase</keyword>
<feature type="domain" description="N-acetyltransferase" evidence="3">
    <location>
        <begin position="14"/>
        <end position="165"/>
    </location>
</feature>
<name>A0A285TTV8_9HYPH</name>
<dbReference type="RefSeq" id="WP_208980468.1">
    <property type="nucleotide sequence ID" value="NZ_OBML01000018.1"/>
</dbReference>
<evidence type="ECO:0000256" key="2">
    <source>
        <dbReference type="ARBA" id="ARBA00023315"/>
    </source>
</evidence>
<reference evidence="4 5" key="1">
    <citation type="submission" date="2017-08" db="EMBL/GenBank/DDBJ databases">
        <authorList>
            <person name="de Groot N.N."/>
        </authorList>
    </citation>
    <scope>NUCLEOTIDE SEQUENCE [LARGE SCALE GENOMIC DNA]</scope>
    <source>
        <strain evidence="4 5">USBA 352</strain>
    </source>
</reference>
<dbReference type="InterPro" id="IPR050832">
    <property type="entry name" value="Bact_Acetyltransf"/>
</dbReference>
<dbReference type="Gene3D" id="3.40.630.30">
    <property type="match status" value="1"/>
</dbReference>
<dbReference type="CDD" id="cd04301">
    <property type="entry name" value="NAT_SF"/>
    <property type="match status" value="1"/>
</dbReference>
<dbReference type="Proteomes" id="UP000219331">
    <property type="component" value="Unassembled WGS sequence"/>
</dbReference>
<dbReference type="GO" id="GO:0016747">
    <property type="term" value="F:acyltransferase activity, transferring groups other than amino-acyl groups"/>
    <property type="evidence" value="ECO:0007669"/>
    <property type="project" value="InterPro"/>
</dbReference>
<gene>
    <name evidence="4" type="ORF">SAMN05421512_11819</name>
</gene>
<dbReference type="InterPro" id="IPR016181">
    <property type="entry name" value="Acyl_CoA_acyltransferase"/>
</dbReference>
<evidence type="ECO:0000313" key="4">
    <source>
        <dbReference type="EMBL" id="SOC27408.1"/>
    </source>
</evidence>
<accession>A0A285TTV8</accession>
<protein>
    <submittedName>
        <fullName evidence="4">Acetyltransferase (GNAT) family protein</fullName>
    </submittedName>
</protein>
<sequence>MSEGGMFEAELQGLDIAPAGEDDVAACAALMSANAAGVRVGQEAGDLAPYLAAFRRMVAGGATVLHVARLPGMEAGSIAGMFELTIIDGLSFGGRPRAQVESVHVDPELRGRGIGRAMMRFAEARARESGCVLLQLTSNRERQGAHDFYQALGYQPSHVGYKLML</sequence>
<proteinExistence type="predicted"/>
<evidence type="ECO:0000313" key="5">
    <source>
        <dbReference type="Proteomes" id="UP000219331"/>
    </source>
</evidence>